<name>A0A8T9B6Z0_9HELO</name>
<dbReference type="SUPFAM" id="SSF56300">
    <property type="entry name" value="Metallo-dependent phosphatases"/>
    <property type="match status" value="1"/>
</dbReference>
<protein>
    <submittedName>
        <fullName evidence="3">Metallophosphoesterase domain-containing protein 1</fullName>
    </submittedName>
</protein>
<dbReference type="Gene3D" id="3.60.21.10">
    <property type="match status" value="1"/>
</dbReference>
<feature type="region of interest" description="Disordered" evidence="1">
    <location>
        <begin position="1"/>
        <end position="52"/>
    </location>
</feature>
<dbReference type="AlphaFoldDB" id="A0A8T9B6Z0"/>
<reference evidence="3 4" key="1">
    <citation type="submission" date="2018-05" db="EMBL/GenBank/DDBJ databases">
        <title>Whole genome sequencing for identification of molecular markers to develop diagnostic detection tools for the regulated plant pathogen Lachnellula willkommii.</title>
        <authorList>
            <person name="Giroux E."/>
            <person name="Bilodeau G."/>
        </authorList>
    </citation>
    <scope>NUCLEOTIDE SEQUENCE [LARGE SCALE GENOMIC DNA]</scope>
    <source>
        <strain evidence="3 4">CBS 203.66</strain>
    </source>
</reference>
<dbReference type="InterPro" id="IPR004843">
    <property type="entry name" value="Calcineurin-like_PHP"/>
</dbReference>
<gene>
    <name evidence="3" type="primary">Mpped1</name>
    <name evidence="3" type="ORF">LARI1_G006518</name>
</gene>
<accession>A0A8T9B6Z0</accession>
<dbReference type="Pfam" id="PF00149">
    <property type="entry name" value="Metallophos"/>
    <property type="match status" value="1"/>
</dbReference>
<evidence type="ECO:0000313" key="3">
    <source>
        <dbReference type="EMBL" id="TVY15131.1"/>
    </source>
</evidence>
<keyword evidence="4" id="KW-1185">Reference proteome</keyword>
<dbReference type="EMBL" id="QGMF01000553">
    <property type="protein sequence ID" value="TVY15131.1"/>
    <property type="molecule type" value="Genomic_DNA"/>
</dbReference>
<organism evidence="3 4">
    <name type="scientific">Lachnellula arida</name>
    <dbReference type="NCBI Taxonomy" id="1316785"/>
    <lineage>
        <taxon>Eukaryota</taxon>
        <taxon>Fungi</taxon>
        <taxon>Dikarya</taxon>
        <taxon>Ascomycota</taxon>
        <taxon>Pezizomycotina</taxon>
        <taxon>Leotiomycetes</taxon>
        <taxon>Helotiales</taxon>
        <taxon>Lachnaceae</taxon>
        <taxon>Lachnellula</taxon>
    </lineage>
</organism>
<comment type="caution">
    <text evidence="3">The sequence shown here is derived from an EMBL/GenBank/DDBJ whole genome shotgun (WGS) entry which is preliminary data.</text>
</comment>
<dbReference type="GO" id="GO:0016787">
    <property type="term" value="F:hydrolase activity"/>
    <property type="evidence" value="ECO:0007669"/>
    <property type="project" value="InterPro"/>
</dbReference>
<dbReference type="InterPro" id="IPR029052">
    <property type="entry name" value="Metallo-depent_PP-like"/>
</dbReference>
<evidence type="ECO:0000313" key="4">
    <source>
        <dbReference type="Proteomes" id="UP000469559"/>
    </source>
</evidence>
<feature type="domain" description="Calcineurin-like phosphoesterase" evidence="2">
    <location>
        <begin position="56"/>
        <end position="277"/>
    </location>
</feature>
<dbReference type="InterPro" id="IPR051693">
    <property type="entry name" value="UPF0046_metallophosphoest"/>
</dbReference>
<dbReference type="PANTHER" id="PTHR12905:SF0">
    <property type="entry name" value="CALCINEURIN-LIKE PHOSPHOESTERASE DOMAIN-CONTAINING PROTEIN"/>
    <property type="match status" value="1"/>
</dbReference>
<dbReference type="OrthoDB" id="630188at2759"/>
<sequence length="365" mass="39519">MTNIRRPKKAPKGLVFNSNPPKRNFNDISPPADGHQAKRQRKTSPPPQPKLSIKTRILILSDTHGADALPEKITAPIDLVLHCGDLSQGGELASYRKTIALLSSISAPLKLVIPGNHDLSLDEKYWAENCKPGGANIPSAAKAIWTGSEAQDAGIRMLEPGMHRLVLENGAVLRIYASPATPIAAQGVDWAFGYASNEDIYNPAGSRISYAIPSSTQTQTRQTEIPKDAQVDILMTHGPAKYQLDRTREGDSVGCPHLFRALRRGRPRVHAFGHVHDGWGVSRILWEGERGRGTLPDDDDGCDDGIMGRKAVRASGADGVRMVEGVVGNEGMETLLVNAALMGDGGKLEKLPWVIEMELPFDGVK</sequence>
<dbReference type="Proteomes" id="UP000469559">
    <property type="component" value="Unassembled WGS sequence"/>
</dbReference>
<feature type="compositionally biased region" description="Basic residues" evidence="1">
    <location>
        <begin position="1"/>
        <end position="11"/>
    </location>
</feature>
<proteinExistence type="predicted"/>
<evidence type="ECO:0000256" key="1">
    <source>
        <dbReference type="SAM" id="MobiDB-lite"/>
    </source>
</evidence>
<evidence type="ECO:0000259" key="2">
    <source>
        <dbReference type="Pfam" id="PF00149"/>
    </source>
</evidence>
<dbReference type="PANTHER" id="PTHR12905">
    <property type="entry name" value="METALLOPHOSPHOESTERASE"/>
    <property type="match status" value="1"/>
</dbReference>